<dbReference type="HAMAP" id="MF_00036_B">
    <property type="entry name" value="Ala_tRNA_synth_B"/>
    <property type="match status" value="1"/>
</dbReference>
<dbReference type="InterPro" id="IPR018165">
    <property type="entry name" value="Ala-tRNA-synth_IIc_core"/>
</dbReference>
<dbReference type="Pfam" id="PF00153">
    <property type="entry name" value="Mito_carr"/>
    <property type="match status" value="2"/>
</dbReference>
<keyword evidence="3 17" id="KW-0820">tRNA-binding</keyword>
<dbReference type="InterPro" id="IPR045864">
    <property type="entry name" value="aa-tRNA-synth_II/BPL/LPL"/>
</dbReference>
<dbReference type="Pfam" id="PF00043">
    <property type="entry name" value="GST_C"/>
    <property type="match status" value="1"/>
</dbReference>
<keyword evidence="26" id="KW-1185">Reference proteome</keyword>
<evidence type="ECO:0000256" key="1">
    <source>
        <dbReference type="ARBA" id="ARBA00004141"/>
    </source>
</evidence>
<dbReference type="Gene3D" id="3.40.30.10">
    <property type="entry name" value="Glutaredoxin"/>
    <property type="match status" value="1"/>
</dbReference>
<evidence type="ECO:0000256" key="9">
    <source>
        <dbReference type="ARBA" id="ARBA00022833"/>
    </source>
</evidence>
<comment type="cofactor">
    <cofactor evidence="17">
        <name>Zn(2+)</name>
        <dbReference type="ChEBI" id="CHEBI:29105"/>
    </cofactor>
    <text evidence="17">Binds 1 zinc ion per subunit.</text>
</comment>
<dbReference type="InterPro" id="IPR018163">
    <property type="entry name" value="Thr/Ala-tRNA-synth_IIc_edit"/>
</dbReference>
<dbReference type="Gene3D" id="1.20.1050.10">
    <property type="match status" value="1"/>
</dbReference>
<dbReference type="InterPro" id="IPR023395">
    <property type="entry name" value="MCP_dom_sf"/>
</dbReference>
<dbReference type="SUPFAM" id="SSF89942">
    <property type="entry name" value="eEF1-gamma domain"/>
    <property type="match status" value="1"/>
</dbReference>
<dbReference type="GO" id="GO:0070143">
    <property type="term" value="P:mitochondrial alanyl-tRNA aminoacylation"/>
    <property type="evidence" value="ECO:0007669"/>
    <property type="project" value="UniProtKB-UniRule"/>
</dbReference>
<dbReference type="InterPro" id="IPR018162">
    <property type="entry name" value="Ala-tRNA-ligase_IIc_anticod-bd"/>
</dbReference>
<dbReference type="FunFam" id="3.30.980.10:FF:000004">
    <property type="entry name" value="Alanine--tRNA ligase, cytoplasmic"/>
    <property type="match status" value="1"/>
</dbReference>
<evidence type="ECO:0000256" key="13">
    <source>
        <dbReference type="ARBA" id="ARBA00022989"/>
    </source>
</evidence>
<dbReference type="GO" id="GO:0008270">
    <property type="term" value="F:zinc ion binding"/>
    <property type="evidence" value="ECO:0007669"/>
    <property type="project" value="UniProtKB-UniRule"/>
</dbReference>
<dbReference type="InterPro" id="IPR018164">
    <property type="entry name" value="Ala-tRNA-synth_IIc_N"/>
</dbReference>
<dbReference type="SUPFAM" id="SSF101353">
    <property type="entry name" value="Putative anticodon-binding domain of alanyl-tRNA synthetase (AlaRS)"/>
    <property type="match status" value="1"/>
</dbReference>
<dbReference type="InterPro" id="IPR036282">
    <property type="entry name" value="Glutathione-S-Trfase_C_sf"/>
</dbReference>
<evidence type="ECO:0000256" key="3">
    <source>
        <dbReference type="ARBA" id="ARBA00022555"/>
    </source>
</evidence>
<evidence type="ECO:0000256" key="15">
    <source>
        <dbReference type="ARBA" id="ARBA00023146"/>
    </source>
</evidence>
<keyword evidence="9 17" id="KW-0862">Zinc</keyword>
<dbReference type="Pfam" id="PF02798">
    <property type="entry name" value="GST_N"/>
    <property type="match status" value="1"/>
</dbReference>
<dbReference type="InterPro" id="IPR050058">
    <property type="entry name" value="Ala-tRNA_ligase"/>
</dbReference>
<keyword evidence="17" id="KW-0963">Cytoplasm</keyword>
<evidence type="ECO:0000256" key="2">
    <source>
        <dbReference type="ARBA" id="ARBA00008429"/>
    </source>
</evidence>
<evidence type="ECO:0000256" key="16">
    <source>
        <dbReference type="ARBA" id="ARBA00048300"/>
    </source>
</evidence>
<keyword evidence="8 19" id="KW-0251">Elongation factor</keyword>
<dbReference type="GO" id="GO:0003746">
    <property type="term" value="F:translation elongation factor activity"/>
    <property type="evidence" value="ECO:0007669"/>
    <property type="project" value="UniProtKB-UniRule"/>
</dbReference>
<evidence type="ECO:0000313" key="25">
    <source>
        <dbReference type="EMBL" id="KAJ3214636.1"/>
    </source>
</evidence>
<dbReference type="SUPFAM" id="SSF50447">
    <property type="entry name" value="Translation proteins"/>
    <property type="match status" value="1"/>
</dbReference>
<dbReference type="FunFam" id="2.40.30.130:FF:000004">
    <property type="entry name" value="Alanine--tRNA ligase"/>
    <property type="match status" value="1"/>
</dbReference>
<dbReference type="PROSITE" id="PS50405">
    <property type="entry name" value="GST_CTER"/>
    <property type="match status" value="1"/>
</dbReference>
<keyword evidence="5 18" id="KW-0812">Transmembrane</keyword>
<dbReference type="GO" id="GO:0005739">
    <property type="term" value="C:mitochondrion"/>
    <property type="evidence" value="ECO:0007669"/>
    <property type="project" value="UniProtKB-SubCell"/>
</dbReference>
<keyword evidence="15 17" id="KW-0030">Aminoacyl-tRNA synthetase</keyword>
<comment type="caution">
    <text evidence="25">The sequence shown here is derived from an EMBL/GenBank/DDBJ whole genome shotgun (WGS) entry which is preliminary data.</text>
</comment>
<evidence type="ECO:0000256" key="20">
    <source>
        <dbReference type="SAM" id="MobiDB-lite"/>
    </source>
</evidence>
<dbReference type="Gene3D" id="1.50.40.10">
    <property type="entry name" value="Mitochondrial carrier domain"/>
    <property type="match status" value="1"/>
</dbReference>
<comment type="function">
    <text evidence="17">Catalyzes the attachment of alanine to tRNA(Ala) in a two-step reaction: alanine is first activated by ATP to form Ala-AMP and then transferred to the acceptor end of tRNA(Ala). Also edits incorrectly charged tRNA(Ala) via its editing domain.</text>
</comment>
<dbReference type="SUPFAM" id="SSF52833">
    <property type="entry name" value="Thioredoxin-like"/>
    <property type="match status" value="1"/>
</dbReference>
<dbReference type="GO" id="GO:0002161">
    <property type="term" value="F:aminoacyl-tRNA deacylase activity"/>
    <property type="evidence" value="ECO:0007669"/>
    <property type="project" value="TreeGrafter"/>
</dbReference>
<dbReference type="GO" id="GO:0016020">
    <property type="term" value="C:membrane"/>
    <property type="evidence" value="ECO:0007669"/>
    <property type="project" value="UniProtKB-SubCell"/>
</dbReference>
<evidence type="ECO:0000256" key="11">
    <source>
        <dbReference type="ARBA" id="ARBA00022884"/>
    </source>
</evidence>
<dbReference type="FunFam" id="3.40.30.10:FF:000142">
    <property type="entry name" value="Elongation factor 1 gamma"/>
    <property type="match status" value="1"/>
</dbReference>
<dbReference type="GO" id="GO:0005524">
    <property type="term" value="F:ATP binding"/>
    <property type="evidence" value="ECO:0007669"/>
    <property type="project" value="UniProtKB-UniRule"/>
</dbReference>
<dbReference type="SUPFAM" id="SSF55186">
    <property type="entry name" value="ThrRS/AlaRS common domain"/>
    <property type="match status" value="1"/>
</dbReference>
<dbReference type="InterPro" id="IPR059090">
    <property type="entry name" value="ALA1_helical"/>
</dbReference>
<dbReference type="Pfam" id="PF00647">
    <property type="entry name" value="EF1G"/>
    <property type="match status" value="1"/>
</dbReference>
<dbReference type="SFLD" id="SFLDG00358">
    <property type="entry name" value="Main_(cytGST)"/>
    <property type="match status" value="1"/>
</dbReference>
<reference evidence="25" key="1">
    <citation type="submission" date="2020-05" db="EMBL/GenBank/DDBJ databases">
        <title>Phylogenomic resolution of chytrid fungi.</title>
        <authorList>
            <person name="Stajich J.E."/>
            <person name="Amses K."/>
            <person name="Simmons R."/>
            <person name="Seto K."/>
            <person name="Myers J."/>
            <person name="Bonds A."/>
            <person name="Quandt C.A."/>
            <person name="Barry K."/>
            <person name="Liu P."/>
            <person name="Grigoriev I."/>
            <person name="Longcore J.E."/>
            <person name="James T.Y."/>
        </authorList>
    </citation>
    <scope>NUCLEOTIDE SEQUENCE</scope>
    <source>
        <strain evidence="25">JEL0476</strain>
    </source>
</reference>
<dbReference type="GO" id="GO:0004813">
    <property type="term" value="F:alanine-tRNA ligase activity"/>
    <property type="evidence" value="ECO:0007669"/>
    <property type="project" value="UniProtKB-UniRule"/>
</dbReference>
<dbReference type="Gene3D" id="3.30.980.10">
    <property type="entry name" value="Threonyl-trna Synthetase, Chain A, domain 2"/>
    <property type="match status" value="1"/>
</dbReference>
<keyword evidence="12 17" id="KW-0648">Protein biosynthesis</keyword>
<comment type="domain">
    <text evidence="17">Consists of three domains; the N-terminal catalytic domain, the editing domain and the C-terminal C-Ala domain. The editing domain removes incorrectly charged amino acids, while the C-Ala domain, along with tRNA(Ala), serves as a bridge to cooperatively bring together the editing and aminoacylation centers thus stimulating deacylation of misacylated tRNAs.</text>
</comment>
<name>A0AAD5XWT6_9FUNG</name>
<dbReference type="InterPro" id="IPR036433">
    <property type="entry name" value="EF1B_G_C_sf"/>
</dbReference>
<gene>
    <name evidence="17 25" type="primary">ALA1</name>
    <name evidence="25" type="ORF">HK099_006772</name>
</gene>
<comment type="subunit">
    <text evidence="17">Monomer.</text>
</comment>
<evidence type="ECO:0000259" key="22">
    <source>
        <dbReference type="PROSITE" id="PS50404"/>
    </source>
</evidence>
<dbReference type="PROSITE" id="PS50040">
    <property type="entry name" value="EF1G_C"/>
    <property type="match status" value="1"/>
</dbReference>
<dbReference type="InterPro" id="IPR023033">
    <property type="entry name" value="Ala_tRNA_ligase_euk/bac"/>
</dbReference>
<dbReference type="SUPFAM" id="SSF47616">
    <property type="entry name" value="GST C-terminal domain-like"/>
    <property type="match status" value="1"/>
</dbReference>
<dbReference type="FunFam" id="3.30.930.10:FF:000011">
    <property type="entry name" value="Alanine--tRNA ligase, cytoplasmic"/>
    <property type="match status" value="1"/>
</dbReference>
<dbReference type="SUPFAM" id="SSF103506">
    <property type="entry name" value="Mitochondrial carrier"/>
    <property type="match status" value="1"/>
</dbReference>
<evidence type="ECO:0000256" key="4">
    <source>
        <dbReference type="ARBA" id="ARBA00022598"/>
    </source>
</evidence>
<evidence type="ECO:0000256" key="8">
    <source>
        <dbReference type="ARBA" id="ARBA00022768"/>
    </source>
</evidence>
<evidence type="ECO:0000256" key="12">
    <source>
        <dbReference type="ARBA" id="ARBA00022917"/>
    </source>
</evidence>
<dbReference type="InterPro" id="IPR036249">
    <property type="entry name" value="Thioredoxin-like_sf"/>
</dbReference>
<feature type="repeat" description="Solcar" evidence="18">
    <location>
        <begin position="2"/>
        <end position="89"/>
    </location>
</feature>
<dbReference type="Proteomes" id="UP001211065">
    <property type="component" value="Unassembled WGS sequence"/>
</dbReference>
<dbReference type="Gene3D" id="3.10.310.40">
    <property type="match status" value="1"/>
</dbReference>
<dbReference type="SMART" id="SM01183">
    <property type="entry name" value="EF1G"/>
    <property type="match status" value="1"/>
</dbReference>
<dbReference type="Gene3D" id="3.30.70.1010">
    <property type="entry name" value="Translation elongation factor EF1B, gamma chain, conserved domain"/>
    <property type="match status" value="1"/>
</dbReference>
<dbReference type="EC" id="6.1.1.7" evidence="17"/>
<evidence type="ECO:0000259" key="21">
    <source>
        <dbReference type="PROSITE" id="PS50040"/>
    </source>
</evidence>
<dbReference type="InterPro" id="IPR002318">
    <property type="entry name" value="Ala-tRNA-lgiase_IIc"/>
</dbReference>
<feature type="domain" description="GST N-terminal" evidence="22">
    <location>
        <begin position="1175"/>
        <end position="1257"/>
    </location>
</feature>
<evidence type="ECO:0000256" key="5">
    <source>
        <dbReference type="ARBA" id="ARBA00022692"/>
    </source>
</evidence>
<dbReference type="Pfam" id="PF02272">
    <property type="entry name" value="DHHA1"/>
    <property type="match status" value="1"/>
</dbReference>
<feature type="binding site" evidence="17">
    <location>
        <position position="954"/>
    </location>
    <ligand>
        <name>Zn(2+)</name>
        <dbReference type="ChEBI" id="CHEBI:29105"/>
    </ligand>
</feature>
<organism evidence="25 26">
    <name type="scientific">Clydaea vesicula</name>
    <dbReference type="NCBI Taxonomy" id="447962"/>
    <lineage>
        <taxon>Eukaryota</taxon>
        <taxon>Fungi</taxon>
        <taxon>Fungi incertae sedis</taxon>
        <taxon>Chytridiomycota</taxon>
        <taxon>Chytridiomycota incertae sedis</taxon>
        <taxon>Chytridiomycetes</taxon>
        <taxon>Lobulomycetales</taxon>
        <taxon>Lobulomycetaceae</taxon>
        <taxon>Clydaea</taxon>
    </lineage>
</organism>
<dbReference type="Pfam" id="PF26023">
    <property type="entry name" value="ALA1"/>
    <property type="match status" value="1"/>
</dbReference>
<dbReference type="InterPro" id="IPR009000">
    <property type="entry name" value="Transl_B-barrel_sf"/>
</dbReference>
<dbReference type="NCBIfam" id="TIGR00344">
    <property type="entry name" value="alaS"/>
    <property type="match status" value="1"/>
</dbReference>
<keyword evidence="14 18" id="KW-0472">Membrane</keyword>
<dbReference type="SMART" id="SM00863">
    <property type="entry name" value="tRNA_SAD"/>
    <property type="match status" value="1"/>
</dbReference>
<evidence type="ECO:0000256" key="7">
    <source>
        <dbReference type="ARBA" id="ARBA00022741"/>
    </source>
</evidence>
<comment type="catalytic activity">
    <reaction evidence="16 17">
        <text>tRNA(Ala) + L-alanine + ATP = L-alanyl-tRNA(Ala) + AMP + diphosphate</text>
        <dbReference type="Rhea" id="RHEA:12540"/>
        <dbReference type="Rhea" id="RHEA-COMP:9657"/>
        <dbReference type="Rhea" id="RHEA-COMP:9923"/>
        <dbReference type="ChEBI" id="CHEBI:30616"/>
        <dbReference type="ChEBI" id="CHEBI:33019"/>
        <dbReference type="ChEBI" id="CHEBI:57972"/>
        <dbReference type="ChEBI" id="CHEBI:78442"/>
        <dbReference type="ChEBI" id="CHEBI:78497"/>
        <dbReference type="ChEBI" id="CHEBI:456215"/>
        <dbReference type="EC" id="6.1.1.7"/>
    </reaction>
</comment>
<feature type="region of interest" description="Disordered" evidence="20">
    <location>
        <begin position="1394"/>
        <end position="1416"/>
    </location>
</feature>
<sequence>MNETLKQFLAGGLAGAVSRTAVSPLERTKILFQVQTKQSRISNSIIKTLIQIYKEEGFLGFFRGNGTNVIRIIPYSAIQFATYENCKLFLETYYKEQLDTPARLVAGGVAGLTCVTITYPLDLVRTRMSLAHIAYMKEKNTNGAATRVPGIWASMKNIYLTEGGLPGLWKGILPTAIGIAPYVAINFAFFELFCTYFISLKQKRMGDNEKALNSNMIRLSSGACAVKAMTTSKKSNTQNVEWPVNKVRSTFIKYFEEHKHKYVKSSATVPHDDPTLLFANSGMNQFKPIFQGTVDPNSPLSKLKSACNSQKCIRAGGKHNDLEDVGKDVYHHTFFEMLGNWSFGDYFKKEAISMAWELLTKVYKLPKDRFYVSYFEGDETLGLGPDLEARQFWLDLGVSPDNIVKGNSKDNFWEMGEQGPCGPCSEIHYDHVGNRNAAHLVNKDDPLVVEIWNIVFMQYNREADRSLKPLPKKSIDTGMGLERLVTALQKKKSNYDTDVFMGLFKAIQDLTGARPYKGLLGDEDVDGIDTAYRIVADHLRTLTFAICDGQVPSNEGRGYVLRRILRRGARYVRKKFNIPIGNVFSSLALTLINEMGDFYPEITGKFDDLKEILDEEERSFAKTLDRGEALFEKYIQNAKNNVLSGSDAWRLYDTYGFPVDLTRLMAEEKGFQVNEQEFEQEQIKSKNTSKAVKGNKNASESVVLDVHQISELEKDLKVSKTNDEFKYHNGNINGKIKAIFSNGKFVKSKNKTNIEDKVGIVLDKTNFYAEQGGQEYDQGILITLDDKTEFVVENVQIFGSFILHIGYLKYGTLNINEEVTCIFDALRRWPIKNNHTGTHILNFALQKVLRTQVDQKGSLVAPEKLRFDFTAKSAPKIEQIVEIENICSEFIKKNDTVYSKEVPLTVGRTITGLRAVFGEVYPDPVRVVSVGIDVDVIVKDPTNVKWAETSIEFCGGTHVAKTGDIKKFYILEESSISKGIRRVVAVTGEEAIKAHKEAEDFCKKMEQLKSLIGTSALEAQLKIIGTELDLAPLPIVQKNTLRVEYAKIKKDFVDADKARKAKESKEAVEEVKTFFESNSENSILIKILPTSSIKSQIQKGLRASEWANQINGVLDGKSGGNDSTAQGSGKNIERVQEALRIVEEFSNKFSIGKNKLVPTTTTSQKQNSKNTDTEISGKLYSYPNSSRAYKIMIAAEFNKVRLENVLIDVESKENLPKDFIKKFPLGKLPAFEGKDGFFLFESSAITQYIASLRENNLLGKNARENSLIQQWLNFSENEFEALRPVLIFPLLKWCEPSSEPVLTYALSTLKKNLVILDKFLLSETFFIGERISLADIFIFSSTLDFFRFYFDDSYKKEYQNLFRWFETMYNQPEVKKIVGNLNFEKLNFNNNAPGEVSSTVNKQNENKNSKVLPPKEDKLKSNLTSEKQVKKDLPTKTEKLSIKKESQKVGKVQEKVTAATAERNFDLTEFKRFYCNYPTRPKVINHFWETYNSKKKTHHVFKFDYKFNSELETLTKSCFRLAEFKKKLFKLNNLNKNQFFGSALNLGVDNFNIISGFFIFEGEKIPDDILQLVSSEGFIFTPVNDSEFKKGSTFGNSFEGHFAWDNEVDGLKFANGVIFK</sequence>
<evidence type="ECO:0000256" key="10">
    <source>
        <dbReference type="ARBA" id="ARBA00022840"/>
    </source>
</evidence>
<evidence type="ECO:0000256" key="6">
    <source>
        <dbReference type="ARBA" id="ARBA00022723"/>
    </source>
</evidence>
<feature type="binding site" evidence="17">
    <location>
        <position position="839"/>
    </location>
    <ligand>
        <name>Zn(2+)</name>
        <dbReference type="ChEBI" id="CHEBI:29105"/>
    </ligand>
</feature>
<dbReference type="InterPro" id="IPR004045">
    <property type="entry name" value="Glutathione_S-Trfase_N"/>
</dbReference>
<feature type="domain" description="EF-1-gamma C-terminal" evidence="21">
    <location>
        <begin position="1453"/>
        <end position="1620"/>
    </location>
</feature>
<feature type="domain" description="GST C-terminal" evidence="23">
    <location>
        <begin position="1261"/>
        <end position="1388"/>
    </location>
</feature>
<evidence type="ECO:0000256" key="18">
    <source>
        <dbReference type="PROSITE-ProRule" id="PRU00282"/>
    </source>
</evidence>
<keyword evidence="6 17" id="KW-0479">Metal-binding</keyword>
<dbReference type="GO" id="GO:0000049">
    <property type="term" value="F:tRNA binding"/>
    <property type="evidence" value="ECO:0007669"/>
    <property type="project" value="UniProtKB-KW"/>
</dbReference>
<proteinExistence type="inferred from homology"/>
<dbReference type="CDD" id="cd03181">
    <property type="entry name" value="GST_C_EF1Bgamma_like"/>
    <property type="match status" value="1"/>
</dbReference>
<keyword evidence="13" id="KW-1133">Transmembrane helix</keyword>
<dbReference type="PROSITE" id="PS50404">
    <property type="entry name" value="GST_NTER"/>
    <property type="match status" value="1"/>
</dbReference>
<evidence type="ECO:0000259" key="23">
    <source>
        <dbReference type="PROSITE" id="PS50405"/>
    </source>
</evidence>
<dbReference type="InterPro" id="IPR040079">
    <property type="entry name" value="Glutathione_S-Trfase"/>
</dbReference>
<accession>A0AAD5XWT6</accession>
<dbReference type="InterPro" id="IPR001662">
    <property type="entry name" value="EF1B_G_C"/>
</dbReference>
<keyword evidence="11 17" id="KW-0694">RNA-binding</keyword>
<feature type="domain" description="Alanyl-transfer RNA synthetases family profile" evidence="24">
    <location>
        <begin position="242"/>
        <end position="997"/>
    </location>
</feature>
<evidence type="ECO:0000259" key="24">
    <source>
        <dbReference type="PROSITE" id="PS50860"/>
    </source>
</evidence>
<feature type="compositionally biased region" description="Basic and acidic residues" evidence="20">
    <location>
        <begin position="1404"/>
        <end position="1416"/>
    </location>
</feature>
<protein>
    <recommendedName>
        <fullName evidence="17">Alanine--tRNA ligase</fullName>
        <ecNumber evidence="17">6.1.1.7</ecNumber>
    </recommendedName>
    <alternativeName>
        <fullName evidence="17">Alanyl-tRNA synthetase</fullName>
        <shortName evidence="17">AlaRS</shortName>
    </alternativeName>
</protein>
<dbReference type="InterPro" id="IPR018108">
    <property type="entry name" value="MCP_transmembrane"/>
</dbReference>
<dbReference type="PROSITE" id="PS50860">
    <property type="entry name" value="AA_TRNA_LIGASE_II_ALA"/>
    <property type="match status" value="1"/>
</dbReference>
<dbReference type="InterPro" id="IPR012947">
    <property type="entry name" value="tRNA_SAD"/>
</dbReference>
<comment type="similarity">
    <text evidence="2">Belongs to the class-II aminoacyl-tRNA synthetase family. Alax-L subfamily.</text>
</comment>
<keyword evidence="10 17" id="KW-0067">ATP-binding</keyword>
<evidence type="ECO:0000256" key="19">
    <source>
        <dbReference type="PROSITE-ProRule" id="PRU00519"/>
    </source>
</evidence>
<dbReference type="CDD" id="cd03044">
    <property type="entry name" value="GST_N_EF1Bgamma"/>
    <property type="match status" value="1"/>
</dbReference>
<comment type="subcellular location">
    <subcellularLocation>
        <location evidence="1">Membrane</location>
        <topology evidence="1">Multi-pass membrane protein</topology>
    </subcellularLocation>
    <subcellularLocation>
        <location evidence="17">Mitochondrion</location>
    </subcellularLocation>
    <subcellularLocation>
        <location evidence="17">Cytoplasm</location>
    </subcellularLocation>
</comment>
<dbReference type="SFLD" id="SFLDS00019">
    <property type="entry name" value="Glutathione_Transferase_(cytos"/>
    <property type="match status" value="1"/>
</dbReference>
<dbReference type="PANTHER" id="PTHR11777">
    <property type="entry name" value="ALANYL-TRNA SYNTHETASE"/>
    <property type="match status" value="1"/>
</dbReference>
<dbReference type="PRINTS" id="PR00980">
    <property type="entry name" value="TRNASYNTHALA"/>
</dbReference>
<keyword evidence="4 17" id="KW-0436">Ligase</keyword>
<dbReference type="Pfam" id="PF01411">
    <property type="entry name" value="tRNA-synt_2c"/>
    <property type="match status" value="1"/>
</dbReference>
<dbReference type="PANTHER" id="PTHR11777:SF9">
    <property type="entry name" value="ALANINE--TRNA LIGASE, CYTOPLASMIC"/>
    <property type="match status" value="1"/>
</dbReference>
<dbReference type="SUPFAM" id="SSF55681">
    <property type="entry name" value="Class II aaRS and biotin synthetases"/>
    <property type="match status" value="1"/>
</dbReference>
<feature type="repeat" description="Solcar" evidence="18">
    <location>
        <begin position="98"/>
        <end position="196"/>
    </location>
</feature>
<dbReference type="EMBL" id="JADGJW010000603">
    <property type="protein sequence ID" value="KAJ3214636.1"/>
    <property type="molecule type" value="Genomic_DNA"/>
</dbReference>
<dbReference type="InterPro" id="IPR004046">
    <property type="entry name" value="GST_C"/>
</dbReference>
<dbReference type="InterPro" id="IPR003156">
    <property type="entry name" value="DHHA1_dom"/>
</dbReference>
<dbReference type="Gene3D" id="3.30.930.10">
    <property type="entry name" value="Bira Bifunctional Protein, Domain 2"/>
    <property type="match status" value="1"/>
</dbReference>
<dbReference type="CDD" id="cd00673">
    <property type="entry name" value="AlaRS_core"/>
    <property type="match status" value="1"/>
</dbReference>
<dbReference type="Gene3D" id="2.40.30.130">
    <property type="match status" value="1"/>
</dbReference>
<keyword evidence="7 17" id="KW-0547">Nucleotide-binding</keyword>
<feature type="binding site" evidence="17">
    <location>
        <position position="835"/>
    </location>
    <ligand>
        <name>Zn(2+)</name>
        <dbReference type="ChEBI" id="CHEBI:29105"/>
    </ligand>
</feature>
<feature type="binding site" evidence="17">
    <location>
        <position position="958"/>
    </location>
    <ligand>
        <name>Zn(2+)</name>
        <dbReference type="ChEBI" id="CHEBI:29105"/>
    </ligand>
</feature>
<dbReference type="InterPro" id="IPR010987">
    <property type="entry name" value="Glutathione-S-Trfase_C-like"/>
</dbReference>
<dbReference type="Pfam" id="PF07973">
    <property type="entry name" value="tRNA_SAD"/>
    <property type="match status" value="1"/>
</dbReference>
<evidence type="ECO:0000256" key="17">
    <source>
        <dbReference type="HAMAP-Rule" id="MF_03133"/>
    </source>
</evidence>
<evidence type="ECO:0000256" key="14">
    <source>
        <dbReference type="ARBA" id="ARBA00023136"/>
    </source>
</evidence>
<evidence type="ECO:0000313" key="26">
    <source>
        <dbReference type="Proteomes" id="UP001211065"/>
    </source>
</evidence>
<dbReference type="PROSITE" id="PS50920">
    <property type="entry name" value="SOLCAR"/>
    <property type="match status" value="2"/>
</dbReference>
<keyword evidence="17" id="KW-0496">Mitochondrion</keyword>